<keyword evidence="11" id="KW-0472">Membrane</keyword>
<keyword evidence="7" id="KW-0677">Repeat</keyword>
<dbReference type="GO" id="GO:0005856">
    <property type="term" value="C:cytoskeleton"/>
    <property type="evidence" value="ECO:0007669"/>
    <property type="project" value="UniProtKB-SubCell"/>
</dbReference>
<evidence type="ECO:0000256" key="7">
    <source>
        <dbReference type="ARBA" id="ARBA00022737"/>
    </source>
</evidence>
<protein>
    <submittedName>
        <fullName evidence="15">Alpha-1-syntrophin</fullName>
    </submittedName>
</protein>
<dbReference type="STRING" id="10195.A0A3M7R0F5"/>
<evidence type="ECO:0000256" key="11">
    <source>
        <dbReference type="ARBA" id="ARBA00023136"/>
    </source>
</evidence>
<dbReference type="PANTHER" id="PTHR10554">
    <property type="entry name" value="SYNTROPHIN"/>
    <property type="match status" value="1"/>
</dbReference>
<evidence type="ECO:0000256" key="10">
    <source>
        <dbReference type="ARBA" id="ARBA00022949"/>
    </source>
</evidence>
<keyword evidence="5" id="KW-0963">Cytoplasm</keyword>
<dbReference type="CDD" id="cd06801">
    <property type="entry name" value="PDZ_syntrophin-like"/>
    <property type="match status" value="1"/>
</dbReference>
<dbReference type="Pfam" id="PF00595">
    <property type="entry name" value="PDZ"/>
    <property type="match status" value="1"/>
</dbReference>
<dbReference type="AlphaFoldDB" id="A0A3M7R0F5"/>
<keyword evidence="16" id="KW-1185">Reference proteome</keyword>
<dbReference type="GO" id="GO:0005198">
    <property type="term" value="F:structural molecule activity"/>
    <property type="evidence" value="ECO:0007669"/>
    <property type="project" value="InterPro"/>
</dbReference>
<evidence type="ECO:0000256" key="4">
    <source>
        <dbReference type="ARBA" id="ARBA00010798"/>
    </source>
</evidence>
<dbReference type="InterPro" id="IPR001478">
    <property type="entry name" value="PDZ"/>
</dbReference>
<evidence type="ECO:0000259" key="14">
    <source>
        <dbReference type="PROSITE" id="PS50106"/>
    </source>
</evidence>
<dbReference type="EMBL" id="REGN01004643">
    <property type="protein sequence ID" value="RNA16725.1"/>
    <property type="molecule type" value="Genomic_DNA"/>
</dbReference>
<dbReference type="InterPro" id="IPR015482">
    <property type="entry name" value="Syntrophin"/>
</dbReference>
<evidence type="ECO:0000256" key="2">
    <source>
        <dbReference type="ARBA" id="ARBA00004245"/>
    </source>
</evidence>
<dbReference type="OrthoDB" id="409749at2759"/>
<evidence type="ECO:0000256" key="8">
    <source>
        <dbReference type="ARBA" id="ARBA00022837"/>
    </source>
</evidence>
<organism evidence="15 16">
    <name type="scientific">Brachionus plicatilis</name>
    <name type="common">Marine rotifer</name>
    <name type="synonym">Brachionus muelleri</name>
    <dbReference type="NCBI Taxonomy" id="10195"/>
    <lineage>
        <taxon>Eukaryota</taxon>
        <taxon>Metazoa</taxon>
        <taxon>Spiralia</taxon>
        <taxon>Gnathifera</taxon>
        <taxon>Rotifera</taxon>
        <taxon>Eurotatoria</taxon>
        <taxon>Monogononta</taxon>
        <taxon>Pseudotrocha</taxon>
        <taxon>Ploima</taxon>
        <taxon>Brachionidae</taxon>
        <taxon>Brachionus</taxon>
    </lineage>
</organism>
<comment type="similarity">
    <text evidence="4">Belongs to the syntrophin family.</text>
</comment>
<name>A0A3M7R0F5_BRAPC</name>
<gene>
    <name evidence="15" type="ORF">BpHYR1_052456</name>
</gene>
<keyword evidence="8" id="KW-0106">Calcium</keyword>
<keyword evidence="6" id="KW-0597">Phosphoprotein</keyword>
<dbReference type="InterPro" id="IPR036034">
    <property type="entry name" value="PDZ_sf"/>
</dbReference>
<feature type="domain" description="PDZ" evidence="14">
    <location>
        <begin position="78"/>
        <end position="161"/>
    </location>
</feature>
<evidence type="ECO:0000256" key="13">
    <source>
        <dbReference type="ARBA" id="ARBA00023212"/>
    </source>
</evidence>
<dbReference type="PROSITE" id="PS50106">
    <property type="entry name" value="PDZ"/>
    <property type="match status" value="1"/>
</dbReference>
<dbReference type="Proteomes" id="UP000276133">
    <property type="component" value="Unassembled WGS sequence"/>
</dbReference>
<keyword evidence="12" id="KW-0009">Actin-binding</keyword>
<reference evidence="15 16" key="1">
    <citation type="journal article" date="2018" name="Sci. Rep.">
        <title>Genomic signatures of local adaptation to the degree of environmental predictability in rotifers.</title>
        <authorList>
            <person name="Franch-Gras L."/>
            <person name="Hahn C."/>
            <person name="Garcia-Roger E.M."/>
            <person name="Carmona M.J."/>
            <person name="Serra M."/>
            <person name="Gomez A."/>
        </authorList>
    </citation>
    <scope>NUCLEOTIDE SEQUENCE [LARGE SCALE GENOMIC DNA]</scope>
    <source>
        <strain evidence="15">HYR1</strain>
    </source>
</reference>
<accession>A0A3M7R0F5</accession>
<evidence type="ECO:0000313" key="15">
    <source>
        <dbReference type="EMBL" id="RNA16725.1"/>
    </source>
</evidence>
<comment type="caution">
    <text evidence="15">The sequence shown here is derived from an EMBL/GenBank/DDBJ whole genome shotgun (WGS) entry which is preliminary data.</text>
</comment>
<dbReference type="Gene3D" id="2.30.42.10">
    <property type="match status" value="1"/>
</dbReference>
<evidence type="ECO:0000256" key="12">
    <source>
        <dbReference type="ARBA" id="ARBA00023203"/>
    </source>
</evidence>
<evidence type="ECO:0000256" key="1">
    <source>
        <dbReference type="ARBA" id="ARBA00004184"/>
    </source>
</evidence>
<comment type="subcellular location">
    <subcellularLocation>
        <location evidence="3">Cell junction</location>
    </subcellularLocation>
    <subcellularLocation>
        <location evidence="2">Cytoplasm</location>
        <location evidence="2">Cytoskeleton</location>
    </subcellularLocation>
    <subcellularLocation>
        <location evidence="1">Endomembrane system</location>
        <topology evidence="1">Peripheral membrane protein</topology>
    </subcellularLocation>
</comment>
<dbReference type="GO" id="GO:0005516">
    <property type="term" value="F:calmodulin binding"/>
    <property type="evidence" value="ECO:0007669"/>
    <property type="project" value="UniProtKB-KW"/>
</dbReference>
<dbReference type="GO" id="GO:0012505">
    <property type="term" value="C:endomembrane system"/>
    <property type="evidence" value="ECO:0007669"/>
    <property type="project" value="UniProtKB-SubCell"/>
</dbReference>
<evidence type="ECO:0000256" key="5">
    <source>
        <dbReference type="ARBA" id="ARBA00022490"/>
    </source>
</evidence>
<evidence type="ECO:0000313" key="16">
    <source>
        <dbReference type="Proteomes" id="UP000276133"/>
    </source>
</evidence>
<dbReference type="SUPFAM" id="SSF50156">
    <property type="entry name" value="PDZ domain-like"/>
    <property type="match status" value="1"/>
</dbReference>
<dbReference type="GO" id="GO:0003779">
    <property type="term" value="F:actin binding"/>
    <property type="evidence" value="ECO:0007669"/>
    <property type="project" value="UniProtKB-KW"/>
</dbReference>
<evidence type="ECO:0000256" key="3">
    <source>
        <dbReference type="ARBA" id="ARBA00004282"/>
    </source>
</evidence>
<keyword evidence="10" id="KW-0965">Cell junction</keyword>
<sequence>MSTEESHLSSLVDIGQANSTWSKAVISIGPNDTAIQVSFVLDSDDSLSRLAPSSPVQAASPSKFQLVPDDVAKQAKRFVRVSKTDTSGLGISIKGGRENKMPILISKIFAGMAADLTGQLYVGDAILSVNGVDITDVSHDEAVQLLKKAGKTVDLEVKYLKEVIPYFSHKQRLLEQSQLCVPLRLAWLNEIKEAKTIEIITCGQSDQRQTYAFRFSDSLQHQNWSRKIRHLVEKLNEQIVQETNQMFLMLNKTAAFDLKHMGWVNECCAQLPAGGILKPRVQSKVVLLVLTHDSVLLYDKAPLTVDEWLEPSSSYSLICTRVMQAASAGSPTCHSTNNFVSLLSTRDNSNCYFMTRHGTNRGVVTHYFKGVNVDVVTKWTYLIEKQTNTAVCLLKQVEFGELFVY</sequence>
<evidence type="ECO:0000256" key="6">
    <source>
        <dbReference type="ARBA" id="ARBA00022553"/>
    </source>
</evidence>
<keyword evidence="9" id="KW-0112">Calmodulin-binding</keyword>
<dbReference type="GO" id="GO:0070161">
    <property type="term" value="C:anchoring junction"/>
    <property type="evidence" value="ECO:0007669"/>
    <property type="project" value="UniProtKB-SubCell"/>
</dbReference>
<dbReference type="SMART" id="SM00228">
    <property type="entry name" value="PDZ"/>
    <property type="match status" value="1"/>
</dbReference>
<evidence type="ECO:0000256" key="9">
    <source>
        <dbReference type="ARBA" id="ARBA00022860"/>
    </source>
</evidence>
<dbReference type="GO" id="GO:0016010">
    <property type="term" value="C:dystrophin-associated glycoprotein complex"/>
    <property type="evidence" value="ECO:0007669"/>
    <property type="project" value="TreeGrafter"/>
</dbReference>
<dbReference type="FunFam" id="2.30.42.10:FF:000052">
    <property type="entry name" value="Syntrophin beta 1"/>
    <property type="match status" value="1"/>
</dbReference>
<proteinExistence type="inferred from homology"/>
<dbReference type="PANTHER" id="PTHR10554:SF12">
    <property type="entry name" value="IP02644P"/>
    <property type="match status" value="1"/>
</dbReference>
<keyword evidence="13" id="KW-0206">Cytoskeleton</keyword>